<dbReference type="SUPFAM" id="SSF54171">
    <property type="entry name" value="DNA-binding domain"/>
    <property type="match status" value="1"/>
</dbReference>
<sequence length="293" mass="30968">MAERTDGAFYKLVRKVAATARAHREATGQSLPPPPSGNYRGVRPHYGKFGAEIRDPVNSKHVWLGTFPTAEEAAYAYDIAARTVQGQGKARTNFPEPLWEPGYEDDVIKAVLDHFDGTRCSRVARAEKRARLDAVLGPETAAAAQAPVQEEAPAPDAVLGPETAAAAAAQAPAQEEAPAPDAPPAPAQIQVQVVADQRGLQLQKVVLALPKPPAVQRAPVPATPPPSPARLDAAEAAPLLKPPPFPPQLRSPAPHLFADHAAASALALEAAFFYHPPDVADLPMHATDDADDE</sequence>
<gene>
    <name evidence="8" type="ORF">U9M48_026898</name>
</gene>
<keyword evidence="3" id="KW-0238">DNA-binding</keyword>
<evidence type="ECO:0000256" key="4">
    <source>
        <dbReference type="ARBA" id="ARBA00023163"/>
    </source>
</evidence>
<keyword evidence="9" id="KW-1185">Reference proteome</keyword>
<evidence type="ECO:0000256" key="1">
    <source>
        <dbReference type="ARBA" id="ARBA00004123"/>
    </source>
</evidence>
<dbReference type="EMBL" id="CP144750">
    <property type="protein sequence ID" value="WVZ79302.1"/>
    <property type="molecule type" value="Genomic_DNA"/>
</dbReference>
<dbReference type="Gene3D" id="3.30.730.10">
    <property type="entry name" value="AP2/ERF domain"/>
    <property type="match status" value="1"/>
</dbReference>
<feature type="compositionally biased region" description="Low complexity" evidence="6">
    <location>
        <begin position="163"/>
        <end position="179"/>
    </location>
</feature>
<feature type="region of interest" description="Disordered" evidence="6">
    <location>
        <begin position="163"/>
        <end position="184"/>
    </location>
</feature>
<dbReference type="Proteomes" id="UP001341281">
    <property type="component" value="Chromosome 06"/>
</dbReference>
<dbReference type="GO" id="GO:0003677">
    <property type="term" value="F:DNA binding"/>
    <property type="evidence" value="ECO:0007669"/>
    <property type="project" value="UniProtKB-KW"/>
</dbReference>
<dbReference type="InterPro" id="IPR001471">
    <property type="entry name" value="AP2/ERF_dom"/>
</dbReference>
<dbReference type="PANTHER" id="PTHR31677:SF196">
    <property type="entry name" value="ETHYLENE-RESPONSIVE TRANSCRIPTION FACTOR ERF109"/>
    <property type="match status" value="1"/>
</dbReference>
<dbReference type="PANTHER" id="PTHR31677">
    <property type="entry name" value="AP2 DOMAIN CLASS TRANSCRIPTION FACTOR"/>
    <property type="match status" value="1"/>
</dbReference>
<feature type="domain" description="AP2/ERF" evidence="7">
    <location>
        <begin position="38"/>
        <end position="95"/>
    </location>
</feature>
<dbReference type="GO" id="GO:0005634">
    <property type="term" value="C:nucleus"/>
    <property type="evidence" value="ECO:0007669"/>
    <property type="project" value="UniProtKB-SubCell"/>
</dbReference>
<name>A0AAQ3WYR8_PASNO</name>
<dbReference type="GO" id="GO:0003700">
    <property type="term" value="F:DNA-binding transcription factor activity"/>
    <property type="evidence" value="ECO:0007669"/>
    <property type="project" value="InterPro"/>
</dbReference>
<comment type="subcellular location">
    <subcellularLocation>
        <location evidence="1">Nucleus</location>
    </subcellularLocation>
</comment>
<dbReference type="SMART" id="SM00380">
    <property type="entry name" value="AP2"/>
    <property type="match status" value="1"/>
</dbReference>
<evidence type="ECO:0000256" key="6">
    <source>
        <dbReference type="SAM" id="MobiDB-lite"/>
    </source>
</evidence>
<evidence type="ECO:0000259" key="7">
    <source>
        <dbReference type="PROSITE" id="PS51032"/>
    </source>
</evidence>
<dbReference type="PROSITE" id="PS51032">
    <property type="entry name" value="AP2_ERF"/>
    <property type="match status" value="1"/>
</dbReference>
<evidence type="ECO:0000256" key="3">
    <source>
        <dbReference type="ARBA" id="ARBA00023125"/>
    </source>
</evidence>
<organism evidence="8 9">
    <name type="scientific">Paspalum notatum var. saurae</name>
    <dbReference type="NCBI Taxonomy" id="547442"/>
    <lineage>
        <taxon>Eukaryota</taxon>
        <taxon>Viridiplantae</taxon>
        <taxon>Streptophyta</taxon>
        <taxon>Embryophyta</taxon>
        <taxon>Tracheophyta</taxon>
        <taxon>Spermatophyta</taxon>
        <taxon>Magnoliopsida</taxon>
        <taxon>Liliopsida</taxon>
        <taxon>Poales</taxon>
        <taxon>Poaceae</taxon>
        <taxon>PACMAD clade</taxon>
        <taxon>Panicoideae</taxon>
        <taxon>Andropogonodae</taxon>
        <taxon>Paspaleae</taxon>
        <taxon>Paspalinae</taxon>
        <taxon>Paspalum</taxon>
    </lineage>
</organism>
<keyword evidence="2" id="KW-0805">Transcription regulation</keyword>
<evidence type="ECO:0000256" key="2">
    <source>
        <dbReference type="ARBA" id="ARBA00023015"/>
    </source>
</evidence>
<evidence type="ECO:0000313" key="9">
    <source>
        <dbReference type="Proteomes" id="UP001341281"/>
    </source>
</evidence>
<dbReference type="AlphaFoldDB" id="A0AAQ3WYR8"/>
<evidence type="ECO:0000313" key="8">
    <source>
        <dbReference type="EMBL" id="WVZ79302.1"/>
    </source>
</evidence>
<protein>
    <recommendedName>
        <fullName evidence="7">AP2/ERF domain-containing protein</fullName>
    </recommendedName>
</protein>
<proteinExistence type="predicted"/>
<reference evidence="8 9" key="1">
    <citation type="submission" date="2024-02" db="EMBL/GenBank/DDBJ databases">
        <title>High-quality chromosome-scale genome assembly of Pensacola bahiagrass (Paspalum notatum Flugge var. saurae).</title>
        <authorList>
            <person name="Vega J.M."/>
            <person name="Podio M."/>
            <person name="Orjuela J."/>
            <person name="Siena L.A."/>
            <person name="Pessino S.C."/>
            <person name="Combes M.C."/>
            <person name="Mariac C."/>
            <person name="Albertini E."/>
            <person name="Pupilli F."/>
            <person name="Ortiz J.P.A."/>
            <person name="Leblanc O."/>
        </authorList>
    </citation>
    <scope>NUCLEOTIDE SEQUENCE [LARGE SCALE GENOMIC DNA]</scope>
    <source>
        <strain evidence="8">R1</strain>
        <tissue evidence="8">Leaf</tissue>
    </source>
</reference>
<keyword evidence="5" id="KW-0539">Nucleus</keyword>
<feature type="region of interest" description="Disordered" evidence="6">
    <location>
        <begin position="21"/>
        <end position="41"/>
    </location>
</feature>
<dbReference type="InterPro" id="IPR016177">
    <property type="entry name" value="DNA-bd_dom_sf"/>
</dbReference>
<evidence type="ECO:0000256" key="5">
    <source>
        <dbReference type="ARBA" id="ARBA00023242"/>
    </source>
</evidence>
<keyword evidence="4" id="KW-0804">Transcription</keyword>
<dbReference type="InterPro" id="IPR036955">
    <property type="entry name" value="AP2/ERF_dom_sf"/>
</dbReference>
<accession>A0AAQ3WYR8</accession>
<dbReference type="CDD" id="cd00018">
    <property type="entry name" value="AP2"/>
    <property type="match status" value="1"/>
</dbReference>